<organism evidence="1 2">
    <name type="scientific">Mucilaginibacter gossypiicola</name>
    <dbReference type="NCBI Taxonomy" id="551995"/>
    <lineage>
        <taxon>Bacteria</taxon>
        <taxon>Pseudomonadati</taxon>
        <taxon>Bacteroidota</taxon>
        <taxon>Sphingobacteriia</taxon>
        <taxon>Sphingobacteriales</taxon>
        <taxon>Sphingobacteriaceae</taxon>
        <taxon>Mucilaginibacter</taxon>
    </lineage>
</organism>
<proteinExistence type="predicted"/>
<evidence type="ECO:0000313" key="1">
    <source>
        <dbReference type="EMBL" id="SEN78393.1"/>
    </source>
</evidence>
<dbReference type="AlphaFoldDB" id="A0A1H8JBX7"/>
<evidence type="ECO:0000313" key="2">
    <source>
        <dbReference type="Proteomes" id="UP000198942"/>
    </source>
</evidence>
<name>A0A1H8JBX7_9SPHI</name>
<dbReference type="OrthoDB" id="7596169at2"/>
<dbReference type="Proteomes" id="UP000198942">
    <property type="component" value="Unassembled WGS sequence"/>
</dbReference>
<dbReference type="STRING" id="551995.SAMN05192574_104133"/>
<protein>
    <submittedName>
        <fullName evidence="1">Uncharacterized protein</fullName>
    </submittedName>
</protein>
<sequence>MKLVETDYTKDQQEFLNYLESLVAVLETVIFDLEELPTDVYAVSKEAVKMGIGVLAERFELQFKLRTPDLNIDDYFKFKIFPEIEPVGEKINFKSFLGDGFDFKTSKIALFSYDSKNKAIYHIVKDGFTKALINTPHGLRIEKRAEFASKDYQESENDAYSAIIKSYLSKILHIDSISDAQFLQITSWSDNWTNYFDDGKEWWGTFCWTIYDSRTNKITFLAASSTD</sequence>
<reference evidence="2" key="1">
    <citation type="submission" date="2016-10" db="EMBL/GenBank/DDBJ databases">
        <authorList>
            <person name="Varghese N."/>
            <person name="Submissions S."/>
        </authorList>
    </citation>
    <scope>NUCLEOTIDE SEQUENCE [LARGE SCALE GENOMIC DNA]</scope>
    <source>
        <strain evidence="2">Gh-48</strain>
    </source>
</reference>
<dbReference type="RefSeq" id="WP_091211243.1">
    <property type="nucleotide sequence ID" value="NZ_FOCL01000004.1"/>
</dbReference>
<accession>A0A1H8JBX7</accession>
<gene>
    <name evidence="1" type="ORF">SAMN05192574_104133</name>
</gene>
<dbReference type="EMBL" id="FOCL01000004">
    <property type="protein sequence ID" value="SEN78393.1"/>
    <property type="molecule type" value="Genomic_DNA"/>
</dbReference>
<keyword evidence="2" id="KW-1185">Reference proteome</keyword>